<dbReference type="AlphaFoldDB" id="A0A0F4Q3P2"/>
<evidence type="ECO:0000313" key="2">
    <source>
        <dbReference type="EMBL" id="KJZ01929.1"/>
    </source>
</evidence>
<sequence>MNYTFLIVAAVLSTSLWAEQRCYNLQASTPAERFVINTDGTITDNATGLMWQRCSYGQQFDAELQSCSGAAQQLNWQQALQSATNDEFAGFDDWHLPNSKELASIVEHRCVEPSLNLDLFLDASNDNYWSSTSAVTPADHAWVYEFYSGKNSLHAKSSDVFVRLVRYQQ</sequence>
<protein>
    <submittedName>
        <fullName evidence="2">Adhesin</fullName>
    </submittedName>
</protein>
<keyword evidence="3" id="KW-1185">Reference proteome</keyword>
<dbReference type="PANTHER" id="PTHR35812">
    <property type="entry name" value="LIPOPROTEIN"/>
    <property type="match status" value="1"/>
</dbReference>
<evidence type="ECO:0000259" key="1">
    <source>
        <dbReference type="Pfam" id="PF07603"/>
    </source>
</evidence>
<gene>
    <name evidence="2" type="ORF">TW72_03050</name>
</gene>
<comment type="caution">
    <text evidence="2">The sequence shown here is derived from an EMBL/GenBank/DDBJ whole genome shotgun (WGS) entry which is preliminary data.</text>
</comment>
<feature type="domain" description="Lcl C-terminal" evidence="1">
    <location>
        <begin position="40"/>
        <end position="166"/>
    </location>
</feature>
<dbReference type="InterPro" id="IPR011460">
    <property type="entry name" value="Lcl_C"/>
</dbReference>
<dbReference type="GeneID" id="58227462"/>
<dbReference type="OrthoDB" id="9793251at2"/>
<evidence type="ECO:0000313" key="3">
    <source>
        <dbReference type="Proteomes" id="UP000033664"/>
    </source>
</evidence>
<name>A0A0F4Q3P2_9GAMM</name>
<dbReference type="RefSeq" id="WP_045979295.1">
    <property type="nucleotide sequence ID" value="NZ_JXXY01000006.1"/>
</dbReference>
<dbReference type="PATRIC" id="fig|151081.8.peg.1787"/>
<dbReference type="EMBL" id="JXXZ01000002">
    <property type="protein sequence ID" value="KJZ01929.1"/>
    <property type="molecule type" value="Genomic_DNA"/>
</dbReference>
<proteinExistence type="predicted"/>
<dbReference type="Pfam" id="PF07603">
    <property type="entry name" value="Lcl_C"/>
    <property type="match status" value="1"/>
</dbReference>
<dbReference type="PANTHER" id="PTHR35812:SF1">
    <property type="entry name" value="LIPOPROTEIN"/>
    <property type="match status" value="1"/>
</dbReference>
<reference evidence="2 3" key="1">
    <citation type="journal article" date="2015" name="BMC Genomics">
        <title>Genome mining reveals unlocked bioactive potential of marine Gram-negative bacteria.</title>
        <authorList>
            <person name="Machado H."/>
            <person name="Sonnenschein E.C."/>
            <person name="Melchiorsen J."/>
            <person name="Gram L."/>
        </authorList>
    </citation>
    <scope>NUCLEOTIDE SEQUENCE [LARGE SCALE GENOMIC DNA]</scope>
    <source>
        <strain evidence="2 3">S3137</strain>
    </source>
</reference>
<accession>A0A0F4Q3P2</accession>
<organism evidence="2 3">
    <name type="scientific">Pseudoalteromonas ruthenica</name>
    <dbReference type="NCBI Taxonomy" id="151081"/>
    <lineage>
        <taxon>Bacteria</taxon>
        <taxon>Pseudomonadati</taxon>
        <taxon>Pseudomonadota</taxon>
        <taxon>Gammaproteobacteria</taxon>
        <taxon>Alteromonadales</taxon>
        <taxon>Pseudoalteromonadaceae</taxon>
        <taxon>Pseudoalteromonas</taxon>
    </lineage>
</organism>
<dbReference type="Proteomes" id="UP000033664">
    <property type="component" value="Unassembled WGS sequence"/>
</dbReference>
<dbReference type="eggNOG" id="COG0515">
    <property type="taxonomic scope" value="Bacteria"/>
</dbReference>